<feature type="compositionally biased region" description="Low complexity" evidence="5">
    <location>
        <begin position="281"/>
        <end position="297"/>
    </location>
</feature>
<keyword evidence="7" id="KW-0378">Hydrolase</keyword>
<protein>
    <recommendedName>
        <fullName evidence="3">Nuclease SbcCD subunit C</fullName>
    </recommendedName>
</protein>
<feature type="domain" description="Rad50/SbcC-type AAA" evidence="6">
    <location>
        <begin position="6"/>
        <end position="219"/>
    </location>
</feature>
<evidence type="ECO:0000313" key="7">
    <source>
        <dbReference type="EMBL" id="MBP2408965.1"/>
    </source>
</evidence>
<organism evidence="7 8">
    <name type="scientific">Brachybacterium fresconis</name>
    <dbReference type="NCBI Taxonomy" id="173363"/>
    <lineage>
        <taxon>Bacteria</taxon>
        <taxon>Bacillati</taxon>
        <taxon>Actinomycetota</taxon>
        <taxon>Actinomycetes</taxon>
        <taxon>Micrococcales</taxon>
        <taxon>Dermabacteraceae</taxon>
        <taxon>Brachybacterium</taxon>
    </lineage>
</organism>
<proteinExistence type="inferred from homology"/>
<dbReference type="InterPro" id="IPR027417">
    <property type="entry name" value="P-loop_NTPase"/>
</dbReference>
<feature type="region of interest" description="Disordered" evidence="5">
    <location>
        <begin position="364"/>
        <end position="429"/>
    </location>
</feature>
<feature type="coiled-coil region" evidence="4">
    <location>
        <begin position="459"/>
        <end position="486"/>
    </location>
</feature>
<dbReference type="Pfam" id="PF13476">
    <property type="entry name" value="AAA_23"/>
    <property type="match status" value="1"/>
</dbReference>
<dbReference type="Gene3D" id="3.40.50.300">
    <property type="entry name" value="P-loop containing nucleotide triphosphate hydrolases"/>
    <property type="match status" value="2"/>
</dbReference>
<comment type="subunit">
    <text evidence="2">Heterodimer of SbcC and SbcD.</text>
</comment>
<evidence type="ECO:0000256" key="4">
    <source>
        <dbReference type="SAM" id="Coils"/>
    </source>
</evidence>
<keyword evidence="7" id="KW-0540">Nuclease</keyword>
<keyword evidence="4" id="KW-0175">Coiled coil</keyword>
<feature type="coiled-coil region" evidence="4">
    <location>
        <begin position="744"/>
        <end position="771"/>
    </location>
</feature>
<dbReference type="EMBL" id="JAGIOC010000001">
    <property type="protein sequence ID" value="MBP2408965.1"/>
    <property type="molecule type" value="Genomic_DNA"/>
</dbReference>
<dbReference type="PANTHER" id="PTHR32114:SF2">
    <property type="entry name" value="ABC TRANSPORTER ABCH.3"/>
    <property type="match status" value="1"/>
</dbReference>
<dbReference type="PANTHER" id="PTHR32114">
    <property type="entry name" value="ABC TRANSPORTER ABCH.3"/>
    <property type="match status" value="1"/>
</dbReference>
<feature type="region of interest" description="Disordered" evidence="5">
    <location>
        <begin position="677"/>
        <end position="699"/>
    </location>
</feature>
<evidence type="ECO:0000259" key="6">
    <source>
        <dbReference type="Pfam" id="PF13476"/>
    </source>
</evidence>
<sequence length="1079" mass="114707">MRLHHLRLTGIGPFADTVDIDLAALGASGMFLLEGPTGSGKSTILDAIVYALYGQVAGSVTSGDRIRSQFAAPTEPSVVDLVFETGSGIYRVRRQPEFQRAKKRGSGTTKEQAKAVLWRIGSPQLIPAVIADTAGGGADVQALATRIDEVGREIQRAVGLTREQFTQTVLLPQNEFARFLRAGTGERQQVLQRVFGTEIYADVEKQLEEMRKAAKRQVDAATETLGRALARYLEATGVDEEHAAALQEAAAALRLEPLAALADEHLETATARAQEAHGHAETAATAEQTARTAADAAETARKRIDRRRELDTLAARLQTERPAIDSARTALRRDEAARPVVALLQRRDKASTQEGEAIEQLAQQASTTGEKHPDLVDLLGPAAHAGPAVDAAPDQDGSTGADTALFPADDAASRPAGGAVRHPAEDADQQLAEAADEATSAAGALADLVALETALPTRRKDLAERREALTASVTALEALIQQAAARPAEREQLVADREQKRTAAAALGDARLAQRTAEEQRRAATAAVAQQKAVDTAKDKATHALATAKDLAAAEAELRRRRFAGIAAELAADLTDGEACPVCGAREHPDRADPSEDAVSPEQVEEAEQRRKAAEAEQAGTEQTHALAAQELTRLQDAAGELTAEAAEHAVTTATQNVRTARDAEAKAAELDATITRHDEESARLTRRREQDALAVERERTALTGLEKTLETDHAKVTEARGEHESLAARRRGHLATARAATALREALRRRTEAEQRAADLATEAEQALATADLAPDTQARATGEDDLAADEQARAAVLEEDERRRLARLVETRAVEESRLSDGLAEEGIAGTTASDEAREQADAARTAATEKLTAARAAAREAAGLAARLGAVAERGTEARTALATASAQVETVSAEAGVVVRVADLATGRSADGDRVQLSTYVLMWRLDAVVQAANARLALFSGSDLELLRDTGKRGARKTGLDLLVMDRRTDQVRVPETLSGGETFFVSLALALGLADIVTGEAGGVRMETLFIDEGFGSLDPETLETVVREIGRLAEHGRTIGIVSHVGDMKAQIAEQIHVRRGADDRSRVTITA</sequence>
<reference evidence="7 8" key="1">
    <citation type="submission" date="2021-03" db="EMBL/GenBank/DDBJ databases">
        <title>Sequencing the genomes of 1000 actinobacteria strains.</title>
        <authorList>
            <person name="Klenk H.-P."/>
        </authorList>
    </citation>
    <scope>NUCLEOTIDE SEQUENCE [LARGE SCALE GENOMIC DNA]</scope>
    <source>
        <strain evidence="7 8">DSM 14564</strain>
    </source>
</reference>
<evidence type="ECO:0000256" key="5">
    <source>
        <dbReference type="SAM" id="MobiDB-lite"/>
    </source>
</evidence>
<dbReference type="Pfam" id="PF13558">
    <property type="entry name" value="SbcC_Walker_B"/>
    <property type="match status" value="1"/>
</dbReference>
<feature type="compositionally biased region" description="Basic and acidic residues" evidence="5">
    <location>
        <begin position="585"/>
        <end position="594"/>
    </location>
</feature>
<dbReference type="GO" id="GO:0004527">
    <property type="term" value="F:exonuclease activity"/>
    <property type="evidence" value="ECO:0007669"/>
    <property type="project" value="UniProtKB-KW"/>
</dbReference>
<evidence type="ECO:0000256" key="2">
    <source>
        <dbReference type="ARBA" id="ARBA00011322"/>
    </source>
</evidence>
<dbReference type="SUPFAM" id="SSF52540">
    <property type="entry name" value="P-loop containing nucleoside triphosphate hydrolases"/>
    <property type="match status" value="1"/>
</dbReference>
<evidence type="ECO:0000256" key="1">
    <source>
        <dbReference type="ARBA" id="ARBA00006930"/>
    </source>
</evidence>
<dbReference type="Proteomes" id="UP000698222">
    <property type="component" value="Unassembled WGS sequence"/>
</dbReference>
<gene>
    <name evidence="7" type="ORF">JOF44_001868</name>
</gene>
<keyword evidence="8" id="KW-1185">Reference proteome</keyword>
<feature type="compositionally biased region" description="Low complexity" evidence="5">
    <location>
        <begin position="380"/>
        <end position="394"/>
    </location>
</feature>
<dbReference type="InterPro" id="IPR038729">
    <property type="entry name" value="Rad50/SbcC_AAA"/>
</dbReference>
<evidence type="ECO:0000256" key="3">
    <source>
        <dbReference type="ARBA" id="ARBA00013368"/>
    </source>
</evidence>
<feature type="region of interest" description="Disordered" evidence="5">
    <location>
        <begin position="584"/>
        <end position="623"/>
    </location>
</feature>
<keyword evidence="7" id="KW-0269">Exonuclease</keyword>
<name>A0ABS4YKF4_9MICO</name>
<dbReference type="RefSeq" id="WP_209890188.1">
    <property type="nucleotide sequence ID" value="NZ_BAAAJV010000005.1"/>
</dbReference>
<evidence type="ECO:0000313" key="8">
    <source>
        <dbReference type="Proteomes" id="UP000698222"/>
    </source>
</evidence>
<comment type="similarity">
    <text evidence="1">Belongs to the SMC family. SbcC subfamily.</text>
</comment>
<comment type="caution">
    <text evidence="7">The sequence shown here is derived from an EMBL/GenBank/DDBJ whole genome shotgun (WGS) entry which is preliminary data.</text>
</comment>
<accession>A0ABS4YKF4</accession>
<feature type="region of interest" description="Disordered" evidence="5">
    <location>
        <begin position="271"/>
        <end position="303"/>
    </location>
</feature>